<reference evidence="2 3" key="1">
    <citation type="submission" date="2024-01" db="EMBL/GenBank/DDBJ databases">
        <authorList>
            <person name="Allen C."/>
            <person name="Tagirdzhanova G."/>
        </authorList>
    </citation>
    <scope>NUCLEOTIDE SEQUENCE [LARGE SCALE GENOMIC DNA]</scope>
</reference>
<name>A0ABP0BIN0_9PEZI</name>
<sequence>MEYIDALASDIKNAIPAVDYYLEARGFKTVDMDNKRPSDQRAPTRQRSPEEANVGGGSVDSEQTKLDDDVKIVFHAPRGERKRHIGSSKCRNDFYESARRARARDPRQPVMEYEFRPTMEWYRDQIEEGRDYEHVHVGSWKSFFRTFGVGKGDTDLHVCP</sequence>
<dbReference type="EMBL" id="CAWUHC010000027">
    <property type="protein sequence ID" value="CAK7219356.1"/>
    <property type="molecule type" value="Genomic_DNA"/>
</dbReference>
<dbReference type="Proteomes" id="UP001642406">
    <property type="component" value="Unassembled WGS sequence"/>
</dbReference>
<protein>
    <submittedName>
        <fullName evidence="2">Uncharacterized protein</fullName>
    </submittedName>
</protein>
<keyword evidence="3" id="KW-1185">Reference proteome</keyword>
<evidence type="ECO:0000256" key="1">
    <source>
        <dbReference type="SAM" id="MobiDB-lite"/>
    </source>
</evidence>
<feature type="region of interest" description="Disordered" evidence="1">
    <location>
        <begin position="31"/>
        <end position="69"/>
    </location>
</feature>
<organism evidence="2 3">
    <name type="scientific">Sporothrix bragantina</name>
    <dbReference type="NCBI Taxonomy" id="671064"/>
    <lineage>
        <taxon>Eukaryota</taxon>
        <taxon>Fungi</taxon>
        <taxon>Dikarya</taxon>
        <taxon>Ascomycota</taxon>
        <taxon>Pezizomycotina</taxon>
        <taxon>Sordariomycetes</taxon>
        <taxon>Sordariomycetidae</taxon>
        <taxon>Ophiostomatales</taxon>
        <taxon>Ophiostomataceae</taxon>
        <taxon>Sporothrix</taxon>
    </lineage>
</organism>
<accession>A0ABP0BIN0</accession>
<evidence type="ECO:0000313" key="2">
    <source>
        <dbReference type="EMBL" id="CAK7219356.1"/>
    </source>
</evidence>
<evidence type="ECO:0000313" key="3">
    <source>
        <dbReference type="Proteomes" id="UP001642406"/>
    </source>
</evidence>
<gene>
    <name evidence="2" type="ORF">SBRCBS47491_003816</name>
</gene>
<comment type="caution">
    <text evidence="2">The sequence shown here is derived from an EMBL/GenBank/DDBJ whole genome shotgun (WGS) entry which is preliminary data.</text>
</comment>
<proteinExistence type="predicted"/>